<gene>
    <name evidence="2" type="ORF">MNBD_ALPHA03-2063</name>
</gene>
<evidence type="ECO:0000259" key="1">
    <source>
        <dbReference type="Pfam" id="PF14525"/>
    </source>
</evidence>
<protein>
    <recommendedName>
        <fullName evidence="1">Transcription regulator HTH AraC- type ligand binding domain-containing protein</fullName>
    </recommendedName>
</protein>
<feature type="non-terminal residue" evidence="2">
    <location>
        <position position="81"/>
    </location>
</feature>
<dbReference type="EMBL" id="UOFW01000195">
    <property type="protein sequence ID" value="VAX07148.1"/>
    <property type="molecule type" value="Genomic_DNA"/>
</dbReference>
<dbReference type="InterPro" id="IPR035418">
    <property type="entry name" value="AraC-bd_2"/>
</dbReference>
<dbReference type="AlphaFoldDB" id="A0A3B1B6X8"/>
<dbReference type="Pfam" id="PF14525">
    <property type="entry name" value="AraC_binding_2"/>
    <property type="match status" value="1"/>
</dbReference>
<accession>A0A3B1B6X8</accession>
<organism evidence="2">
    <name type="scientific">hydrothermal vent metagenome</name>
    <dbReference type="NCBI Taxonomy" id="652676"/>
    <lineage>
        <taxon>unclassified sequences</taxon>
        <taxon>metagenomes</taxon>
        <taxon>ecological metagenomes</taxon>
    </lineage>
</organism>
<reference evidence="2" key="1">
    <citation type="submission" date="2018-06" db="EMBL/GenBank/DDBJ databases">
        <authorList>
            <person name="Zhirakovskaya E."/>
        </authorList>
    </citation>
    <scope>NUCLEOTIDE SEQUENCE</scope>
</reference>
<feature type="domain" description="Transcription regulator HTH AraC- type ligand binding" evidence="1">
    <location>
        <begin position="20"/>
        <end position="81"/>
    </location>
</feature>
<name>A0A3B1B6X8_9ZZZZ</name>
<evidence type="ECO:0000313" key="2">
    <source>
        <dbReference type="EMBL" id="VAX07148.1"/>
    </source>
</evidence>
<sequence>MVNKPLQKFRLFHTFEADEAQEIVSNVYCDHKLTPARRGKVDAMHNRAKLSAVALNYMEYGSEVTVEPGYLERFFLFQLPL</sequence>
<proteinExistence type="predicted"/>